<evidence type="ECO:0000313" key="2">
    <source>
        <dbReference type="EMBL" id="AFK47723.1"/>
    </source>
</evidence>
<dbReference type="KEGG" id="lja:130726489"/>
<reference evidence="2" key="1">
    <citation type="submission" date="2012-05" db="EMBL/GenBank/DDBJ databases">
        <authorList>
            <person name="Krishnakumar V."/>
            <person name="Cheung F."/>
            <person name="Xiao Y."/>
            <person name="Chan A."/>
            <person name="Moskal W.A."/>
            <person name="Town C.D."/>
        </authorList>
    </citation>
    <scope>NUCLEOTIDE SEQUENCE</scope>
</reference>
<dbReference type="OMA" id="NYGQGSK"/>
<accession>I3T5D1</accession>
<dbReference type="OrthoDB" id="955245at2759"/>
<evidence type="ECO:0000256" key="1">
    <source>
        <dbReference type="SAM" id="MobiDB-lite"/>
    </source>
</evidence>
<dbReference type="RefSeq" id="XP_057433749.1">
    <property type="nucleotide sequence ID" value="XM_057577766.1"/>
</dbReference>
<feature type="compositionally biased region" description="Basic and acidic residues" evidence="1">
    <location>
        <begin position="91"/>
        <end position="114"/>
    </location>
</feature>
<feature type="region of interest" description="Disordered" evidence="1">
    <location>
        <begin position="83"/>
        <end position="114"/>
    </location>
</feature>
<protein>
    <submittedName>
        <fullName evidence="2">Uncharacterized protein</fullName>
    </submittedName>
</protein>
<dbReference type="EMBL" id="BT147929">
    <property type="protein sequence ID" value="AFK47723.1"/>
    <property type="molecule type" value="mRNA"/>
</dbReference>
<proteinExistence type="evidence at transcript level"/>
<dbReference type="GeneID" id="130726489"/>
<sequence length="114" mass="12633">MAGPKFLTLLHASSRSSLVKPSRPFFYNPIKNYGQENKGKNGRLMEERAPSTAEEFLRVAEEKAKESQQGVASQTVEKAVDGAEEAILGDSKVESAKNRNKEHEPGSDYHKKVD</sequence>
<name>I3T5D1_LOTJA</name>
<organism evidence="2">
    <name type="scientific">Lotus japonicus</name>
    <name type="common">Lotus corniculatus var. japonicus</name>
    <dbReference type="NCBI Taxonomy" id="34305"/>
    <lineage>
        <taxon>Eukaryota</taxon>
        <taxon>Viridiplantae</taxon>
        <taxon>Streptophyta</taxon>
        <taxon>Embryophyta</taxon>
        <taxon>Tracheophyta</taxon>
        <taxon>Spermatophyta</taxon>
        <taxon>Magnoliopsida</taxon>
        <taxon>eudicotyledons</taxon>
        <taxon>Gunneridae</taxon>
        <taxon>Pentapetalae</taxon>
        <taxon>rosids</taxon>
        <taxon>fabids</taxon>
        <taxon>Fabales</taxon>
        <taxon>Fabaceae</taxon>
        <taxon>Papilionoideae</taxon>
        <taxon>50 kb inversion clade</taxon>
        <taxon>NPAAA clade</taxon>
        <taxon>Hologalegina</taxon>
        <taxon>robinioid clade</taxon>
        <taxon>Loteae</taxon>
        <taxon>Lotus</taxon>
    </lineage>
</organism>
<dbReference type="AlphaFoldDB" id="I3T5D1"/>